<protein>
    <submittedName>
        <fullName evidence="1">Uncharacterized protein</fullName>
    </submittedName>
</protein>
<name>A0A0G2Y747_MIMIV</name>
<reference evidence="1 2" key="1">
    <citation type="submission" date="2014-10" db="EMBL/GenBank/DDBJ databases">
        <title>Pan-genome analysis of Brazilian lineage A amoebal mimiviruses.</title>
        <authorList>
            <person name="Assis F.L."/>
            <person name="Abrahao J.S."/>
            <person name="Kroon E.G."/>
            <person name="Dornas F.P."/>
            <person name="Andrade K.R."/>
            <person name="Borato P.V.M."/>
            <person name="Pilotto M.R."/>
            <person name="Benamar S."/>
            <person name="LaScola B."/>
            <person name="Colson P."/>
        </authorList>
    </citation>
    <scope>NUCLEOTIDE SEQUENCE [LARGE SCALE GENOMIC DNA]</scope>
    <source>
        <strain evidence="1 2">Oyster</strain>
    </source>
</reference>
<evidence type="ECO:0000313" key="2">
    <source>
        <dbReference type="Proteomes" id="UP000241474"/>
    </source>
</evidence>
<dbReference type="EMBL" id="KM982401">
    <property type="protein sequence ID" value="AKI78941.1"/>
    <property type="molecule type" value="Genomic_DNA"/>
</dbReference>
<organism evidence="1 2">
    <name type="scientific">Acanthamoeba polyphaga mimivirus</name>
    <name type="common">APMV</name>
    <dbReference type="NCBI Taxonomy" id="212035"/>
    <lineage>
        <taxon>Viruses</taxon>
        <taxon>Varidnaviria</taxon>
        <taxon>Bamfordvirae</taxon>
        <taxon>Nucleocytoviricota</taxon>
        <taxon>Megaviricetes</taxon>
        <taxon>Imitervirales</taxon>
        <taxon>Mimiviridae</taxon>
        <taxon>Megamimivirinae</taxon>
        <taxon>Mimivirus</taxon>
        <taxon>Mimivirus bradfordmassiliense</taxon>
    </lineage>
</organism>
<accession>A0A0G2Y747</accession>
<evidence type="ECO:0000313" key="1">
    <source>
        <dbReference type="EMBL" id="AKI78941.1"/>
    </source>
</evidence>
<proteinExistence type="predicted"/>
<organismHost>
    <name type="scientific">Acanthamoeba polyphaga</name>
    <name type="common">Amoeba</name>
    <dbReference type="NCBI Taxonomy" id="5757"/>
</organismHost>
<sequence>MLYYVIYSTSQIKMCDFVFCYGSSNERKLSMNIKDTKKGLQLYVSNSKYIYIEIKKTYRKNLVINFEDSLKFMKFLVRKKIHCQFLTDKHGCGFCKNYREYFQYIVQNKHMKHIKIFVGKFIPMIRSRCGYSEFNLSNVVEDNKIFENNNIDLEIVKYIFEIGNLFDVDYIVVHVLTELDDIEIDFIDSLIDIYKQKITYLFTEDFSDIDNLLYTVLDLNIFITPALKTDDINLFNYVVEELSNIMGDIKEQELSKKQLIPFKKIKSKYTLDADRIFKLIDICVGSFYEKSFHCPNIFKQLVEDYIENHGSIRLLFNNFFRKIVANDKFAYAGILCEKVNGDQNFLRIFLFESVGSVKEAQILIDYGLDYEEIYEDPDFRKLPKTITKFIKKLIRETSN</sequence>
<dbReference type="Proteomes" id="UP000241474">
    <property type="component" value="Segment"/>
</dbReference>